<comment type="caution">
    <text evidence="1">The sequence shown here is derived from an EMBL/GenBank/DDBJ whole genome shotgun (WGS) entry which is preliminary data.</text>
</comment>
<keyword evidence="2" id="KW-1185">Reference proteome</keyword>
<evidence type="ECO:0000313" key="2">
    <source>
        <dbReference type="Proteomes" id="UP000655208"/>
    </source>
</evidence>
<dbReference type="Proteomes" id="UP000655208">
    <property type="component" value="Unassembled WGS sequence"/>
</dbReference>
<protein>
    <submittedName>
        <fullName evidence="1">Uncharacterized protein</fullName>
    </submittedName>
</protein>
<reference evidence="1" key="1">
    <citation type="journal article" date="2014" name="Int. J. Syst. Evol. Microbiol.">
        <title>Complete genome sequence of Corynebacterium casei LMG S-19264T (=DSM 44701T), isolated from a smear-ripened cheese.</title>
        <authorList>
            <consortium name="US DOE Joint Genome Institute (JGI-PGF)"/>
            <person name="Walter F."/>
            <person name="Albersmeier A."/>
            <person name="Kalinowski J."/>
            <person name="Ruckert C."/>
        </authorList>
    </citation>
    <scope>NUCLEOTIDE SEQUENCE</scope>
    <source>
        <strain evidence="1">CGMCC 4.7308</strain>
    </source>
</reference>
<name>A0A917SMW4_9ACTN</name>
<dbReference type="AlphaFoldDB" id="A0A917SMW4"/>
<gene>
    <name evidence="1" type="ORF">GCM10011594_06930</name>
</gene>
<evidence type="ECO:0000313" key="1">
    <source>
        <dbReference type="EMBL" id="GGL89893.1"/>
    </source>
</evidence>
<sequence>MTRTSVRIPPLLRTTTGAIGDTPSASAAGTVLIRAAGRAGDGVVGVTAGPVNDGSGAATVPLGAPVVAVAEPLDPDGASAGADPPGTVAGAADGTVTAGEAAEPVVVAEPLLALPALLGAAAEVAGGAVAEGAAVQEAATRAPARTAAGSRYRVRR</sequence>
<reference evidence="1" key="2">
    <citation type="submission" date="2020-09" db="EMBL/GenBank/DDBJ databases">
        <authorList>
            <person name="Sun Q."/>
            <person name="Zhou Y."/>
        </authorList>
    </citation>
    <scope>NUCLEOTIDE SEQUENCE</scope>
    <source>
        <strain evidence="1">CGMCC 4.7308</strain>
    </source>
</reference>
<dbReference type="EMBL" id="BMNA01000001">
    <property type="protein sequence ID" value="GGL89893.1"/>
    <property type="molecule type" value="Genomic_DNA"/>
</dbReference>
<proteinExistence type="predicted"/>
<organism evidence="1 2">
    <name type="scientific">Nakamurella endophytica</name>
    <dbReference type="NCBI Taxonomy" id="1748367"/>
    <lineage>
        <taxon>Bacteria</taxon>
        <taxon>Bacillati</taxon>
        <taxon>Actinomycetota</taxon>
        <taxon>Actinomycetes</taxon>
        <taxon>Nakamurellales</taxon>
        <taxon>Nakamurellaceae</taxon>
        <taxon>Nakamurella</taxon>
    </lineage>
</organism>
<accession>A0A917SMW4</accession>